<dbReference type="Gene3D" id="1.10.10.60">
    <property type="entry name" value="Homeodomain-like"/>
    <property type="match status" value="1"/>
</dbReference>
<evidence type="ECO:0000259" key="10">
    <source>
        <dbReference type="Pfam" id="PF04552"/>
    </source>
</evidence>
<feature type="compositionally biased region" description="Polar residues" evidence="9">
    <location>
        <begin position="116"/>
        <end position="133"/>
    </location>
</feature>
<evidence type="ECO:0000256" key="9">
    <source>
        <dbReference type="SAM" id="MobiDB-lite"/>
    </source>
</evidence>
<protein>
    <submittedName>
        <fullName evidence="12">RNA polymerase, sigma-54 (Sigma N) factor</fullName>
    </submittedName>
</protein>
<evidence type="ECO:0000259" key="11">
    <source>
        <dbReference type="Pfam" id="PF04963"/>
    </source>
</evidence>
<dbReference type="PRINTS" id="PR00045">
    <property type="entry name" value="SIGMA54FCT"/>
</dbReference>
<dbReference type="Proteomes" id="UP000192042">
    <property type="component" value="Chromosome I"/>
</dbReference>
<dbReference type="InterPro" id="IPR038709">
    <property type="entry name" value="RpoN_core-bd_sf"/>
</dbReference>
<dbReference type="PROSITE" id="PS00718">
    <property type="entry name" value="SIGMA54_2"/>
    <property type="match status" value="1"/>
</dbReference>
<dbReference type="STRING" id="1325564.NSJP_2370"/>
<dbReference type="GO" id="GO:0006352">
    <property type="term" value="P:DNA-templated transcription initiation"/>
    <property type="evidence" value="ECO:0007669"/>
    <property type="project" value="InterPro"/>
</dbReference>
<dbReference type="PROSITE" id="PS00717">
    <property type="entry name" value="SIGMA54_1"/>
    <property type="match status" value="1"/>
</dbReference>
<dbReference type="AlphaFoldDB" id="A0A1W1I6B0"/>
<keyword evidence="8" id="KW-0804">Transcription</keyword>
<dbReference type="NCBIfam" id="NF009118">
    <property type="entry name" value="PRK12469.1"/>
    <property type="match status" value="1"/>
</dbReference>
<dbReference type="PANTHER" id="PTHR32248:SF4">
    <property type="entry name" value="RNA POLYMERASE SIGMA-54 FACTOR"/>
    <property type="match status" value="1"/>
</dbReference>
<dbReference type="EMBL" id="LT828648">
    <property type="protein sequence ID" value="SLM48542.1"/>
    <property type="molecule type" value="Genomic_DNA"/>
</dbReference>
<keyword evidence="3" id="KW-0808">Transferase</keyword>
<accession>A0A1W1I6B0</accession>
<keyword evidence="2" id="KW-0240">DNA-directed RNA polymerase</keyword>
<dbReference type="InterPro" id="IPR000394">
    <property type="entry name" value="RNA_pol_sigma_54"/>
</dbReference>
<comment type="similarity">
    <text evidence="1">Belongs to the sigma-54 factor family.</text>
</comment>
<dbReference type="InterPro" id="IPR007046">
    <property type="entry name" value="RNA_pol_sigma_54_core-bd"/>
</dbReference>
<name>A0A1W1I6B0_9BACT</name>
<feature type="region of interest" description="Disordered" evidence="9">
    <location>
        <begin position="55"/>
        <end position="133"/>
    </location>
</feature>
<keyword evidence="4" id="KW-0548">Nucleotidyltransferase</keyword>
<dbReference type="PIRSF" id="PIRSF000774">
    <property type="entry name" value="RpoN"/>
    <property type="match status" value="1"/>
</dbReference>
<dbReference type="Pfam" id="PF04963">
    <property type="entry name" value="Sigma54_CBD"/>
    <property type="match status" value="1"/>
</dbReference>
<dbReference type="PANTHER" id="PTHR32248">
    <property type="entry name" value="RNA POLYMERASE SIGMA-54 FACTOR"/>
    <property type="match status" value="1"/>
</dbReference>
<dbReference type="GO" id="GO:0016987">
    <property type="term" value="F:sigma factor activity"/>
    <property type="evidence" value="ECO:0007669"/>
    <property type="project" value="UniProtKB-KW"/>
</dbReference>
<dbReference type="KEGG" id="nja:NSJP_2370"/>
<evidence type="ECO:0000313" key="12">
    <source>
        <dbReference type="EMBL" id="SLM48542.1"/>
    </source>
</evidence>
<keyword evidence="13" id="KW-1185">Reference proteome</keyword>
<evidence type="ECO:0000256" key="2">
    <source>
        <dbReference type="ARBA" id="ARBA00022478"/>
    </source>
</evidence>
<keyword evidence="6" id="KW-0731">Sigma factor</keyword>
<evidence type="ECO:0000256" key="4">
    <source>
        <dbReference type="ARBA" id="ARBA00022695"/>
    </source>
</evidence>
<dbReference type="Pfam" id="PF00309">
    <property type="entry name" value="Sigma54_AID"/>
    <property type="match status" value="1"/>
</dbReference>
<feature type="domain" description="RNA polymerase sigma factor 54 DNA-binding" evidence="10">
    <location>
        <begin position="345"/>
        <end position="505"/>
    </location>
</feature>
<gene>
    <name evidence="12" type="primary">rpoN</name>
    <name evidence="12" type="ORF">NSJP_2370</name>
</gene>
<dbReference type="InterPro" id="IPR007634">
    <property type="entry name" value="RNA_pol_sigma_54_DNA-bd"/>
</dbReference>
<evidence type="ECO:0000256" key="1">
    <source>
        <dbReference type="ARBA" id="ARBA00008798"/>
    </source>
</evidence>
<evidence type="ECO:0000256" key="8">
    <source>
        <dbReference type="ARBA" id="ARBA00023163"/>
    </source>
</evidence>
<keyword evidence="7" id="KW-0238">DNA-binding</keyword>
<dbReference type="GO" id="GO:0000428">
    <property type="term" value="C:DNA-directed RNA polymerase complex"/>
    <property type="evidence" value="ECO:0007669"/>
    <property type="project" value="UniProtKB-KW"/>
</dbReference>
<organism evidence="12 13">
    <name type="scientific">Nitrospira japonica</name>
    <dbReference type="NCBI Taxonomy" id="1325564"/>
    <lineage>
        <taxon>Bacteria</taxon>
        <taxon>Pseudomonadati</taxon>
        <taxon>Nitrospirota</taxon>
        <taxon>Nitrospiria</taxon>
        <taxon>Nitrospirales</taxon>
        <taxon>Nitrospiraceae</taxon>
        <taxon>Nitrospira</taxon>
    </lineage>
</organism>
<dbReference type="NCBIfam" id="TIGR02395">
    <property type="entry name" value="rpoN_sigma"/>
    <property type="match status" value="1"/>
</dbReference>
<evidence type="ECO:0000313" key="13">
    <source>
        <dbReference type="Proteomes" id="UP000192042"/>
    </source>
</evidence>
<evidence type="ECO:0000256" key="3">
    <source>
        <dbReference type="ARBA" id="ARBA00022679"/>
    </source>
</evidence>
<dbReference type="GO" id="GO:0001216">
    <property type="term" value="F:DNA-binding transcription activator activity"/>
    <property type="evidence" value="ECO:0007669"/>
    <property type="project" value="InterPro"/>
</dbReference>
<evidence type="ECO:0000256" key="7">
    <source>
        <dbReference type="ARBA" id="ARBA00023125"/>
    </source>
</evidence>
<feature type="domain" description="RNA polymerase sigma factor 54 core-binding" evidence="11">
    <location>
        <begin position="129"/>
        <end position="329"/>
    </location>
</feature>
<dbReference type="Pfam" id="PF04552">
    <property type="entry name" value="Sigma54_DBD"/>
    <property type="match status" value="1"/>
</dbReference>
<dbReference type="PROSITE" id="PS50044">
    <property type="entry name" value="SIGMA54_3"/>
    <property type="match status" value="1"/>
</dbReference>
<feature type="compositionally biased region" description="Low complexity" evidence="9">
    <location>
        <begin position="70"/>
        <end position="81"/>
    </location>
</feature>
<feature type="compositionally biased region" description="Acidic residues" evidence="9">
    <location>
        <begin position="82"/>
        <end position="96"/>
    </location>
</feature>
<evidence type="ECO:0000256" key="5">
    <source>
        <dbReference type="ARBA" id="ARBA00023015"/>
    </source>
</evidence>
<sequence length="507" mass="56965">MSMKLRLDLKLSQKLIMTPQLQQAIKLLQLSRLELQQSLVQHLMDNPMLDELPAEAEENEGSSADEQGEDAAASASSNSETAESEESTPEERDTPDEASAAGWEEYFQTDRRTGSGERQSSSSDDFPSYEQNMRKATSLEDHLLWQLSLSGLSEQQKVIGRLLIGNLDDDGYLRMPLSEVISGTEFAEAEVESVLKDIQTFDPTGVGARDLPECLLLQLGHLGRSPIGSLGARPGALKGSIIEAIILHHLKDLEKKQYARVAKALDVTIEEVLQATKVIEGLEPKPGRPFDNTQNYVIVPDVFVVKNEGEWVVLLNDDGLPRMRISPYYKQLMASGQSGSTETKAYLDERLRAAQWVIRSIEQRNKTIVKVVSSIVKFQEQFFEHGVQYLKPLVLKQVAEDIGMHESTISRVTANKYMYCPQGMLELKFFFNAGLQRADQPSDMLSSVTVREMIRKMVAAEDARHPLKDEEIAARLREQQVLIARRTVAKYRAEENIPPATQRKQFF</sequence>
<dbReference type="GO" id="GO:0003677">
    <property type="term" value="F:DNA binding"/>
    <property type="evidence" value="ECO:0007669"/>
    <property type="project" value="UniProtKB-KW"/>
</dbReference>
<keyword evidence="5" id="KW-0805">Transcription regulation</keyword>
<dbReference type="GO" id="GO:0016779">
    <property type="term" value="F:nucleotidyltransferase activity"/>
    <property type="evidence" value="ECO:0007669"/>
    <property type="project" value="UniProtKB-KW"/>
</dbReference>
<dbReference type="Gene3D" id="1.10.10.1330">
    <property type="entry name" value="RNA polymerase sigma-54 factor, core-binding domain"/>
    <property type="match status" value="1"/>
</dbReference>
<proteinExistence type="inferred from homology"/>
<reference evidence="12 13" key="1">
    <citation type="submission" date="2017-03" db="EMBL/GenBank/DDBJ databases">
        <authorList>
            <person name="Afonso C.L."/>
            <person name="Miller P.J."/>
            <person name="Scott M.A."/>
            <person name="Spackman E."/>
            <person name="Goraichik I."/>
            <person name="Dimitrov K.M."/>
            <person name="Suarez D.L."/>
            <person name="Swayne D.E."/>
        </authorList>
    </citation>
    <scope>NUCLEOTIDE SEQUENCE [LARGE SCALE GENOMIC DNA]</scope>
    <source>
        <strain evidence="12">Genome sequencing of Nitrospira japonica strain NJ11</strain>
    </source>
</reference>
<evidence type="ECO:0000256" key="6">
    <source>
        <dbReference type="ARBA" id="ARBA00023082"/>
    </source>
</evidence>